<sequence>MPLTGFAYGNAGIALSLFQLYAISSEQRFLTAALAAVEYETAHYSSQQQNWHDLRNSRKNTRTNTEQPNSNEGEPAYMVSWCHGAAGIALARLGSLASYPTNSMYKEIEAALETTLAHGFGANHSLCHGDLGNLDILLSADQLLATDKYQADIQRLAAMLLQSIAEQGWITGVPWGLETPGLLTGLAGIGYAFLRLAAPTQVPSVLLLAPPIQQ</sequence>
<dbReference type="Gene3D" id="1.50.10.10">
    <property type="match status" value="1"/>
</dbReference>
<dbReference type="PRINTS" id="PR01950">
    <property type="entry name" value="LANCSUPER"/>
</dbReference>
<dbReference type="SUPFAM" id="SSF158745">
    <property type="entry name" value="LanC-like"/>
    <property type="match status" value="1"/>
</dbReference>
<dbReference type="GO" id="GO:0005975">
    <property type="term" value="P:carbohydrate metabolic process"/>
    <property type="evidence" value="ECO:0007669"/>
    <property type="project" value="InterPro"/>
</dbReference>
<name>A0A402AWQ8_9CHLR</name>
<dbReference type="SMART" id="SM01260">
    <property type="entry name" value="LANC_like"/>
    <property type="match status" value="1"/>
</dbReference>
<evidence type="ECO:0000313" key="2">
    <source>
        <dbReference type="EMBL" id="GCE23484.1"/>
    </source>
</evidence>
<comment type="caution">
    <text evidence="2">The sequence shown here is derived from an EMBL/GenBank/DDBJ whole genome shotgun (WGS) entry which is preliminary data.</text>
</comment>
<keyword evidence="3" id="KW-1185">Reference proteome</keyword>
<feature type="binding site" evidence="1">
    <location>
        <position position="127"/>
    </location>
    <ligand>
        <name>Zn(2+)</name>
        <dbReference type="ChEBI" id="CHEBI:29105"/>
    </ligand>
</feature>
<gene>
    <name evidence="2" type="ORF">KDK_72840</name>
</gene>
<feature type="binding site" evidence="1">
    <location>
        <position position="82"/>
    </location>
    <ligand>
        <name>Zn(2+)</name>
        <dbReference type="ChEBI" id="CHEBI:29105"/>
    </ligand>
</feature>
<reference evidence="3" key="1">
    <citation type="submission" date="2018-12" db="EMBL/GenBank/DDBJ databases">
        <title>Tengunoibacter tsumagoiensis gen. nov., sp. nov., Dictyobacter kobayashii sp. nov., D. alpinus sp. nov., and D. joshuensis sp. nov. and description of Dictyobacteraceae fam. nov. within the order Ktedonobacterales isolated from Tengu-no-mugimeshi.</title>
        <authorList>
            <person name="Wang C.M."/>
            <person name="Zheng Y."/>
            <person name="Sakai Y."/>
            <person name="Toyoda A."/>
            <person name="Minakuchi Y."/>
            <person name="Abe K."/>
            <person name="Yokota A."/>
            <person name="Yabe S."/>
        </authorList>
    </citation>
    <scope>NUCLEOTIDE SEQUENCE [LARGE SCALE GENOMIC DNA]</scope>
    <source>
        <strain evidence="3">Uno11</strain>
    </source>
</reference>
<keyword evidence="1" id="KW-0862">Zinc</keyword>
<evidence type="ECO:0008006" key="4">
    <source>
        <dbReference type="Google" id="ProtNLM"/>
    </source>
</evidence>
<dbReference type="GO" id="GO:0031179">
    <property type="term" value="P:peptide modification"/>
    <property type="evidence" value="ECO:0007669"/>
    <property type="project" value="InterPro"/>
</dbReference>
<dbReference type="Proteomes" id="UP000287188">
    <property type="component" value="Unassembled WGS sequence"/>
</dbReference>
<accession>A0A402AWQ8</accession>
<proteinExistence type="predicted"/>
<dbReference type="OrthoDB" id="9813021at2"/>
<dbReference type="InterPro" id="IPR012341">
    <property type="entry name" value="6hp_glycosidase-like_sf"/>
</dbReference>
<dbReference type="AlphaFoldDB" id="A0A402AWQ8"/>
<dbReference type="InterPro" id="IPR007822">
    <property type="entry name" value="LANC-like"/>
</dbReference>
<keyword evidence="1" id="KW-0479">Metal-binding</keyword>
<dbReference type="Pfam" id="PF05147">
    <property type="entry name" value="LANC_like"/>
    <property type="match status" value="1"/>
</dbReference>
<evidence type="ECO:0000256" key="1">
    <source>
        <dbReference type="PIRSR" id="PIRSR607822-1"/>
    </source>
</evidence>
<dbReference type="EMBL" id="BIFS01000002">
    <property type="protein sequence ID" value="GCE23484.1"/>
    <property type="molecule type" value="Genomic_DNA"/>
</dbReference>
<dbReference type="GO" id="GO:0046872">
    <property type="term" value="F:metal ion binding"/>
    <property type="evidence" value="ECO:0007669"/>
    <property type="project" value="UniProtKB-KW"/>
</dbReference>
<protein>
    <recommendedName>
        <fullName evidence="4">Lanthionine synthetase C-like protein</fullName>
    </recommendedName>
</protein>
<feature type="binding site" evidence="1">
    <location>
        <position position="128"/>
    </location>
    <ligand>
        <name>Zn(2+)</name>
        <dbReference type="ChEBI" id="CHEBI:29105"/>
    </ligand>
</feature>
<organism evidence="2 3">
    <name type="scientific">Dictyobacter kobayashii</name>
    <dbReference type="NCBI Taxonomy" id="2014872"/>
    <lineage>
        <taxon>Bacteria</taxon>
        <taxon>Bacillati</taxon>
        <taxon>Chloroflexota</taxon>
        <taxon>Ktedonobacteria</taxon>
        <taxon>Ktedonobacterales</taxon>
        <taxon>Dictyobacteraceae</taxon>
        <taxon>Dictyobacter</taxon>
    </lineage>
</organism>
<dbReference type="RefSeq" id="WP_126556916.1">
    <property type="nucleotide sequence ID" value="NZ_BIFS01000002.1"/>
</dbReference>
<evidence type="ECO:0000313" key="3">
    <source>
        <dbReference type="Proteomes" id="UP000287188"/>
    </source>
</evidence>